<comment type="caution">
    <text evidence="1">The sequence shown here is derived from an EMBL/GenBank/DDBJ whole genome shotgun (WGS) entry which is preliminary data.</text>
</comment>
<organism evidence="1">
    <name type="scientific">mine drainage metagenome</name>
    <dbReference type="NCBI Taxonomy" id="410659"/>
    <lineage>
        <taxon>unclassified sequences</taxon>
        <taxon>metagenomes</taxon>
        <taxon>ecological metagenomes</taxon>
    </lineage>
</organism>
<proteinExistence type="predicted"/>
<sequence length="60" mass="6733">MSLCVLDLIAKRAANFLFANKSFPEKLFNQFEGKVPEMASGLLFPDAMLKARPENRESSL</sequence>
<dbReference type="AlphaFoldDB" id="A0A1J5TW88"/>
<reference evidence="1" key="1">
    <citation type="submission" date="2016-10" db="EMBL/GenBank/DDBJ databases">
        <title>Sequence of Gallionella enrichment culture.</title>
        <authorList>
            <person name="Poehlein A."/>
            <person name="Muehling M."/>
            <person name="Daniel R."/>
        </authorList>
    </citation>
    <scope>NUCLEOTIDE SEQUENCE</scope>
</reference>
<dbReference type="EMBL" id="MLJW01000007">
    <property type="protein sequence ID" value="OIR16334.1"/>
    <property type="molecule type" value="Genomic_DNA"/>
</dbReference>
<accession>A0A1J5TW88</accession>
<evidence type="ECO:0000313" key="1">
    <source>
        <dbReference type="EMBL" id="OIR16334.1"/>
    </source>
</evidence>
<protein>
    <submittedName>
        <fullName evidence="1">Uncharacterized protein</fullName>
    </submittedName>
</protein>
<name>A0A1J5TW88_9ZZZZ</name>
<gene>
    <name evidence="1" type="ORF">GALL_30560</name>
</gene>